<feature type="transmembrane region" description="Helical" evidence="1">
    <location>
        <begin position="356"/>
        <end position="374"/>
    </location>
</feature>
<dbReference type="PANTHER" id="PTHR38454">
    <property type="entry name" value="INTEGRAL MEMBRANE PROTEIN-RELATED"/>
    <property type="match status" value="1"/>
</dbReference>
<dbReference type="Proteomes" id="UP001529380">
    <property type="component" value="Unassembled WGS sequence"/>
</dbReference>
<feature type="transmembrane region" description="Helical" evidence="1">
    <location>
        <begin position="300"/>
        <end position="319"/>
    </location>
</feature>
<protein>
    <submittedName>
        <fullName evidence="2">YfhO family protein</fullName>
    </submittedName>
</protein>
<feature type="transmembrane region" description="Helical" evidence="1">
    <location>
        <begin position="747"/>
        <end position="767"/>
    </location>
</feature>
<feature type="transmembrane region" description="Helical" evidence="1">
    <location>
        <begin position="226"/>
        <end position="249"/>
    </location>
</feature>
<name>A0ABT7UP90_9FIRM</name>
<evidence type="ECO:0000313" key="3">
    <source>
        <dbReference type="Proteomes" id="UP001529380"/>
    </source>
</evidence>
<accession>A0ABT7UP90</accession>
<feature type="transmembrane region" description="Helical" evidence="1">
    <location>
        <begin position="386"/>
        <end position="402"/>
    </location>
</feature>
<evidence type="ECO:0000256" key="1">
    <source>
        <dbReference type="SAM" id="Phobius"/>
    </source>
</evidence>
<proteinExistence type="predicted"/>
<dbReference type="RefSeq" id="WP_289599437.1">
    <property type="nucleotide sequence ID" value="NZ_JAUDCL010000006.1"/>
</dbReference>
<feature type="transmembrane region" description="Helical" evidence="1">
    <location>
        <begin position="100"/>
        <end position="124"/>
    </location>
</feature>
<dbReference type="Pfam" id="PF09586">
    <property type="entry name" value="YfhO"/>
    <property type="match status" value="2"/>
</dbReference>
<feature type="transmembrane region" description="Helical" evidence="1">
    <location>
        <begin position="326"/>
        <end position="350"/>
    </location>
</feature>
<gene>
    <name evidence="2" type="ORF">QUW08_05280</name>
</gene>
<feature type="transmembrane region" description="Helical" evidence="1">
    <location>
        <begin position="422"/>
        <end position="441"/>
    </location>
</feature>
<sequence>MIRPLEKPQNKYWLTFALCGLAAALMFLPFYILDKGFFLYAGDFNSQQIAFYYSANQFVKSGGGSFSWATDLGSGFLNSYAFYLAGSPFWWLSLLFPAAWMPYLMVPMLCLKFAVAGGGAYLWMRRYTRKANMAVLGACMYAFSGFTVYNVFFNHFVDVVALFPYLLWALDAAVYEKRRGPFAVLVALNLLNNYFFFAGQVVFLAIYFVCMVLAGRYKINGRTFGALAFESLAGVGMGAILAIPTMLSLQNNPRVSSFSDGFGLLLYSSVQQYAAILYSFFFPPDCPYMPVIFDSGVIKWTSMTAYLPLVSMMGVLAYCRCKKGTAFKWILSVCLVMALVPGLNSMFYAMNSSYYARWYYMPVLIMCAVTIYGLEHEDEVDLKKGLRPTLAVLVAYCAFALVPTETDDGGWKIGVMDYPEKFFLNFGIALIGVLLFWVLWLMYKRTPQLPRRLTAAVLVFGCLYGAMHIAIGKFAQWDNDKDFYQQQYVDGRALAEILPEGAYRIDDYECYDNLGLWVNRSDLQTFNSTVAPSILEFYPQVGVKRDVRSAPEVDEYALRGLLSVKYTICPVDKQEEFEEKAGDNWRYWTTQGQLAVYENTDWLPMAYSYDAYITEEEYEEIPEEYRDNLLVRAMVLSEEQVNTWGGGLRHLTEAEQTDFDRASYEEDLDDRQAMAASSVELDNWGLTANIQLENSTLVFFPVPYDAGFTATVNGEEAPVLKVSGGLMAVPASAGDNTIRLEYHTQGLNVSLTLAAVSAVVFAGYLVLCARARKKHRAALAEKYHLDPPQPRQ</sequence>
<dbReference type="PANTHER" id="PTHR38454:SF1">
    <property type="entry name" value="INTEGRAL MEMBRANE PROTEIN"/>
    <property type="match status" value="1"/>
</dbReference>
<evidence type="ECO:0000313" key="2">
    <source>
        <dbReference type="EMBL" id="MDM8200709.1"/>
    </source>
</evidence>
<dbReference type="InterPro" id="IPR018580">
    <property type="entry name" value="Uncharacterised_YfhO"/>
</dbReference>
<keyword evidence="1" id="KW-0812">Transmembrane</keyword>
<keyword evidence="3" id="KW-1185">Reference proteome</keyword>
<keyword evidence="1" id="KW-1133">Transmembrane helix</keyword>
<feature type="transmembrane region" description="Helical" evidence="1">
    <location>
        <begin position="453"/>
        <end position="471"/>
    </location>
</feature>
<feature type="transmembrane region" description="Helical" evidence="1">
    <location>
        <begin position="194"/>
        <end position="214"/>
    </location>
</feature>
<feature type="transmembrane region" description="Helical" evidence="1">
    <location>
        <begin position="12"/>
        <end position="33"/>
    </location>
</feature>
<dbReference type="EMBL" id="JAUDCL010000006">
    <property type="protein sequence ID" value="MDM8200709.1"/>
    <property type="molecule type" value="Genomic_DNA"/>
</dbReference>
<feature type="transmembrane region" description="Helical" evidence="1">
    <location>
        <begin position="131"/>
        <end position="149"/>
    </location>
</feature>
<organism evidence="2 3">
    <name type="scientific">Allofournierella massiliensis</name>
    <dbReference type="NCBI Taxonomy" id="1650663"/>
    <lineage>
        <taxon>Bacteria</taxon>
        <taxon>Bacillati</taxon>
        <taxon>Bacillota</taxon>
        <taxon>Clostridia</taxon>
        <taxon>Eubacteriales</taxon>
        <taxon>Oscillospiraceae</taxon>
        <taxon>Allofournierella</taxon>
    </lineage>
</organism>
<keyword evidence="1" id="KW-0472">Membrane</keyword>
<reference evidence="2 3" key="1">
    <citation type="submission" date="2023-06" db="EMBL/GenBank/DDBJ databases">
        <title>Identification and characterization of horizontal gene transfer across gut microbiota members of farm animals based on homology search.</title>
        <authorList>
            <person name="Schwarzerova J."/>
            <person name="Nykrynova M."/>
            <person name="Jureckova K."/>
            <person name="Cejkova D."/>
            <person name="Rychlik I."/>
        </authorList>
    </citation>
    <scope>NUCLEOTIDE SEQUENCE [LARGE SCALE GENOMIC DNA]</scope>
    <source>
        <strain evidence="2 3">ET340</strain>
    </source>
</reference>
<comment type="caution">
    <text evidence="2">The sequence shown here is derived from an EMBL/GenBank/DDBJ whole genome shotgun (WGS) entry which is preliminary data.</text>
</comment>